<keyword evidence="2" id="KW-1185">Reference proteome</keyword>
<gene>
    <name evidence="1" type="ORF">ANCCAN_06219</name>
</gene>
<accession>A0A368GXK7</accession>
<dbReference type="Proteomes" id="UP000252519">
    <property type="component" value="Unassembled WGS sequence"/>
</dbReference>
<dbReference type="EMBL" id="JOJR01000057">
    <property type="protein sequence ID" value="RCN47755.1"/>
    <property type="molecule type" value="Genomic_DNA"/>
</dbReference>
<protein>
    <submittedName>
        <fullName evidence="1">Uncharacterized protein</fullName>
    </submittedName>
</protein>
<dbReference type="AlphaFoldDB" id="A0A368GXK7"/>
<dbReference type="OrthoDB" id="10565319at2759"/>
<evidence type="ECO:0000313" key="1">
    <source>
        <dbReference type="EMBL" id="RCN47755.1"/>
    </source>
</evidence>
<organism evidence="1 2">
    <name type="scientific">Ancylostoma caninum</name>
    <name type="common">Dog hookworm</name>
    <dbReference type="NCBI Taxonomy" id="29170"/>
    <lineage>
        <taxon>Eukaryota</taxon>
        <taxon>Metazoa</taxon>
        <taxon>Ecdysozoa</taxon>
        <taxon>Nematoda</taxon>
        <taxon>Chromadorea</taxon>
        <taxon>Rhabditida</taxon>
        <taxon>Rhabditina</taxon>
        <taxon>Rhabditomorpha</taxon>
        <taxon>Strongyloidea</taxon>
        <taxon>Ancylostomatidae</taxon>
        <taxon>Ancylostomatinae</taxon>
        <taxon>Ancylostoma</taxon>
    </lineage>
</organism>
<proteinExistence type="predicted"/>
<reference evidence="1 2" key="1">
    <citation type="submission" date="2014-10" db="EMBL/GenBank/DDBJ databases">
        <title>Draft genome of the hookworm Ancylostoma caninum.</title>
        <authorList>
            <person name="Mitreva M."/>
        </authorList>
    </citation>
    <scope>NUCLEOTIDE SEQUENCE [LARGE SCALE GENOMIC DNA]</scope>
    <source>
        <strain evidence="1 2">Baltimore</strain>
    </source>
</reference>
<comment type="caution">
    <text evidence="1">The sequence shown here is derived from an EMBL/GenBank/DDBJ whole genome shotgun (WGS) entry which is preliminary data.</text>
</comment>
<evidence type="ECO:0000313" key="2">
    <source>
        <dbReference type="Proteomes" id="UP000252519"/>
    </source>
</evidence>
<sequence>MGRRLYITLHERPATSTIPEIAVVYTTIDLSGRGGAVYAACHRIEPRGPDDQHPTTPKGASLAVPARTIILLKNQQVAMFLNTAELYTHRS</sequence>
<name>A0A368GXK7_ANCCA</name>